<evidence type="ECO:0000313" key="2">
    <source>
        <dbReference type="Proteomes" id="UP000729402"/>
    </source>
</evidence>
<keyword evidence="2" id="KW-1185">Reference proteome</keyword>
<sequence>MKPTVSSSGADIFAELCNIGFLEPIKNRCIGGLKGCYVNPLVHWMLKKKARDGFIALDGRGKTADRQDNKSDVVFCLTESNRVLL</sequence>
<evidence type="ECO:0000313" key="1">
    <source>
        <dbReference type="EMBL" id="KAG8070976.1"/>
    </source>
</evidence>
<comment type="caution">
    <text evidence="1">The sequence shown here is derived from an EMBL/GenBank/DDBJ whole genome shotgun (WGS) entry which is preliminary data.</text>
</comment>
<proteinExistence type="predicted"/>
<dbReference type="EMBL" id="JAAALK010000283">
    <property type="protein sequence ID" value="KAG8070976.1"/>
    <property type="molecule type" value="Genomic_DNA"/>
</dbReference>
<gene>
    <name evidence="1" type="ORF">GUJ93_ZPchr0006g43563</name>
</gene>
<protein>
    <submittedName>
        <fullName evidence="1">Uncharacterized protein</fullName>
    </submittedName>
</protein>
<dbReference type="Proteomes" id="UP000729402">
    <property type="component" value="Unassembled WGS sequence"/>
</dbReference>
<reference evidence="1" key="2">
    <citation type="submission" date="2021-02" db="EMBL/GenBank/DDBJ databases">
        <authorList>
            <person name="Kimball J.A."/>
            <person name="Haas M.W."/>
            <person name="Macchietto M."/>
            <person name="Kono T."/>
            <person name="Duquette J."/>
            <person name="Shao M."/>
        </authorList>
    </citation>
    <scope>NUCLEOTIDE SEQUENCE</scope>
    <source>
        <tissue evidence="1">Fresh leaf tissue</tissue>
    </source>
</reference>
<accession>A0A8J5S8K4</accession>
<reference evidence="1" key="1">
    <citation type="journal article" date="2021" name="bioRxiv">
        <title>Whole Genome Assembly and Annotation of Northern Wild Rice, Zizania palustris L., Supports a Whole Genome Duplication in the Zizania Genus.</title>
        <authorList>
            <person name="Haas M."/>
            <person name="Kono T."/>
            <person name="Macchietto M."/>
            <person name="Millas R."/>
            <person name="McGilp L."/>
            <person name="Shao M."/>
            <person name="Duquette J."/>
            <person name="Hirsch C.N."/>
            <person name="Kimball J."/>
        </authorList>
    </citation>
    <scope>NUCLEOTIDE SEQUENCE</scope>
    <source>
        <tissue evidence="1">Fresh leaf tissue</tissue>
    </source>
</reference>
<dbReference type="AlphaFoldDB" id="A0A8J5S8K4"/>
<name>A0A8J5S8K4_ZIZPA</name>
<organism evidence="1 2">
    <name type="scientific">Zizania palustris</name>
    <name type="common">Northern wild rice</name>
    <dbReference type="NCBI Taxonomy" id="103762"/>
    <lineage>
        <taxon>Eukaryota</taxon>
        <taxon>Viridiplantae</taxon>
        <taxon>Streptophyta</taxon>
        <taxon>Embryophyta</taxon>
        <taxon>Tracheophyta</taxon>
        <taxon>Spermatophyta</taxon>
        <taxon>Magnoliopsida</taxon>
        <taxon>Liliopsida</taxon>
        <taxon>Poales</taxon>
        <taxon>Poaceae</taxon>
        <taxon>BOP clade</taxon>
        <taxon>Oryzoideae</taxon>
        <taxon>Oryzeae</taxon>
        <taxon>Zizaniinae</taxon>
        <taxon>Zizania</taxon>
    </lineage>
</organism>